<dbReference type="EMBL" id="CP015402">
    <property type="protein sequence ID" value="ANU62303.1"/>
    <property type="molecule type" value="Genomic_DNA"/>
</dbReference>
<dbReference type="Gene3D" id="2.60.120.260">
    <property type="entry name" value="Galactose-binding domain-like"/>
    <property type="match status" value="1"/>
</dbReference>
<dbReference type="RefSeq" id="WP_068959704.1">
    <property type="nucleotide sequence ID" value="NZ_CAJTCT010000019.1"/>
</dbReference>
<dbReference type="InterPro" id="IPR011050">
    <property type="entry name" value="Pectin_lyase_fold/virulence"/>
</dbReference>
<proteinExistence type="predicted"/>
<dbReference type="KEGG" id="pary:A4V02_00085"/>
<dbReference type="GeneID" id="65535234"/>
<accession>A0A1Z2XFK1</accession>
<feature type="domain" description="Rhamnogalacturonase A/B/Epimerase-like pectate lyase" evidence="2">
    <location>
        <begin position="504"/>
        <end position="707"/>
    </location>
</feature>
<reference evidence="4" key="1">
    <citation type="submission" date="2016-04" db="EMBL/GenBank/DDBJ databases">
        <title>Complete Genome Sequences of Twelve Strains of a Stable Defined Moderately Diverse Mouse Microbiota 2 (sDMDMm2).</title>
        <authorList>
            <person name="Uchimura Y."/>
            <person name="Wyss M."/>
            <person name="Brugiroux S."/>
            <person name="Limenitakis J.P."/>
            <person name="Stecher B."/>
            <person name="McCoy K.D."/>
            <person name="Macpherson A.J."/>
        </authorList>
    </citation>
    <scope>NUCLEOTIDE SEQUENCE [LARGE SCALE GENOMIC DNA]</scope>
    <source>
        <strain evidence="4">YL27</strain>
    </source>
</reference>
<feature type="signal peptide" evidence="1">
    <location>
        <begin position="1"/>
        <end position="23"/>
    </location>
</feature>
<organism evidence="3 4">
    <name type="scientific">Muribaculum intestinale</name>
    <dbReference type="NCBI Taxonomy" id="1796646"/>
    <lineage>
        <taxon>Bacteria</taxon>
        <taxon>Pseudomonadati</taxon>
        <taxon>Bacteroidota</taxon>
        <taxon>Bacteroidia</taxon>
        <taxon>Bacteroidales</taxon>
        <taxon>Muribaculaceae</taxon>
        <taxon>Muribaculum</taxon>
    </lineage>
</organism>
<feature type="chain" id="PRO_5008529264" description="Rhamnogalacturonase A/B/Epimerase-like pectate lyase domain-containing protein" evidence="1">
    <location>
        <begin position="24"/>
        <end position="1259"/>
    </location>
</feature>
<gene>
    <name evidence="3" type="ORF">A4V02_00085</name>
</gene>
<dbReference type="SUPFAM" id="SSF51126">
    <property type="entry name" value="Pectin lyase-like"/>
    <property type="match status" value="2"/>
</dbReference>
<dbReference type="InterPro" id="IPR024535">
    <property type="entry name" value="RHGA/B-epi-like_pectate_lyase"/>
</dbReference>
<dbReference type="OrthoDB" id="9795222at2"/>
<accession>A0A1B1S675</accession>
<name>A0A1B1S675_9BACT</name>
<dbReference type="STRING" id="1796646.A4V02_00085"/>
<dbReference type="AlphaFoldDB" id="A0A1B1S675"/>
<evidence type="ECO:0000256" key="1">
    <source>
        <dbReference type="SAM" id="SignalP"/>
    </source>
</evidence>
<dbReference type="Gene3D" id="2.160.20.10">
    <property type="entry name" value="Single-stranded right-handed beta-helix, Pectin lyase-like"/>
    <property type="match status" value="2"/>
</dbReference>
<evidence type="ECO:0000259" key="2">
    <source>
        <dbReference type="Pfam" id="PF12708"/>
    </source>
</evidence>
<dbReference type="InterPro" id="IPR012334">
    <property type="entry name" value="Pectin_lyas_fold"/>
</dbReference>
<dbReference type="Proteomes" id="UP000186351">
    <property type="component" value="Chromosome"/>
</dbReference>
<dbReference type="Pfam" id="PF12708">
    <property type="entry name" value="Pect-lyase_RHGA_epim"/>
    <property type="match status" value="2"/>
</dbReference>
<keyword evidence="4" id="KW-1185">Reference proteome</keyword>
<protein>
    <recommendedName>
        <fullName evidence="2">Rhamnogalacturonase A/B/Epimerase-like pectate lyase domain-containing protein</fullName>
    </recommendedName>
</protein>
<sequence length="1259" mass="137779">MNKITISILAGLFLAVTPVAAGAATYERKPQVVDNPDYPTPDVKVVEMNILDYSADANKGNTNVTTIIQQMLNALGDASSYPSGERQAYRKTGGTLYLPAGTYKIDGRITVPRGVSIRGDWKKPVKGEKIEGTILKVSNKYANDTVETNSCFIMEPSTVVSDVAVWYETQRADNPIPYPPTVVMGKQGYFGNDYCNVRNVTLVNSYIGVIFSERNGGGCPNIFGLYGTPLHKGVTMDNIADVGRFDHIDFSPKYWAGSGLPDAADATSWTYYHATGFEMRRNDWSYCCNYSAEGYNRGFWAKKSPAHMAAQSTGSPNGHNYNLTFTDCRTGVYMTESAGCGCMFTRVTTQGCEIGLEQAAGDLGPSQFLACDFTGSRYGIYTHPDATQTTQLHQCRVNGIVNFEGGQLIADHNTFNGNVEVGAMARCIFVGNRFTAGQFVNNSLYDCQVSDNASYTAKAVPEYPAEMMAVKETRPAKTDLFLASAYGAVGTYISPEDTSHGENSSHDNSTAIQQALDAAGANGGGIVYLTPGHYRCNSPLSIPAGVELRGASDMASVPRGQGAVLEVYCGEGSDNGTPFITMAQKSGIRGISINYPAQDESIFTDVAGGMVNGVFVAAHAVCTPKKYPYAVRGNADTYVVNLAVRACYQAVDMFTNKCDNHYVDYISGHCFKNVIRVGGMSENGTISNIQCNTIGYAAGDEWKFGLWPNSLHNKNNLHQDACYQQNYDELDFFIIGDCRNENLYNNFLFGSATGMLFQSDGQGGATFKSLGNAVDGVVKTFVFKAIAADAAMTNSQLVALNNGHSASFFTTDAGFNRTVDMFATNNWGGGDTFADIKGGNVNFILAALQQNGDKQTFLVDNGGKFAMNNFNVRSNNKNANGNKNVSLYSGVFTPLTNDGKNAFDTSLFATYSYMLPMAWNMSNRSGFKDRDGWHVIAFNDMLGKIYDQNGNLVEGSSLTNYVEGSTLQDLDRYEANEFYERNPGDARASRATDDDIKTRWSTKGSQNPLEWYDQNANDDTKPQQAWMTREMQWFAVYFDQNLLDLKKTEHINALILDASNDPNDGPSSWQLQVLDYDSEEQIVSPEQTPQDAKNYFKNEFGIELDDYLSWEDDRTDELYGHRWRTVATGNGAGSLLIAPFPEEDVLGLRILQTGKKGNYWSIDEIYVAMIEGLNSDLNGIDEVTALNREKTLFFAEGTLIIAASLFDAQGKANVEIFNLYGQKVRDFTVTSGQVAIDGLDSGVYIVCVGSASLKFVNRK</sequence>
<evidence type="ECO:0000313" key="3">
    <source>
        <dbReference type="EMBL" id="ANU62303.1"/>
    </source>
</evidence>
<keyword evidence="1" id="KW-0732">Signal</keyword>
<feature type="domain" description="Rhamnogalacturonase A/B/Epimerase-like pectate lyase" evidence="2">
    <location>
        <begin position="48"/>
        <end position="159"/>
    </location>
</feature>
<evidence type="ECO:0000313" key="4">
    <source>
        <dbReference type="Proteomes" id="UP000186351"/>
    </source>
</evidence>